<dbReference type="PANTHER" id="PTHR21659">
    <property type="entry name" value="HYDROPHOBIC PROTEIN RCI2 LOW TEMPERATURE AND SALT RESPONSIVE PROTEIN LTI6 -RELATED"/>
    <property type="match status" value="1"/>
</dbReference>
<name>A0A2T5G1P6_9SPHN</name>
<comment type="caution">
    <text evidence="7">The sequence shown here is derived from an EMBL/GenBank/DDBJ whole genome shotgun (WGS) entry which is preliminary data.</text>
</comment>
<comment type="subcellular location">
    <subcellularLocation>
        <location evidence="1">Membrane</location>
    </subcellularLocation>
</comment>
<evidence type="ECO:0000256" key="4">
    <source>
        <dbReference type="ARBA" id="ARBA00022989"/>
    </source>
</evidence>
<keyword evidence="8" id="KW-1185">Reference proteome</keyword>
<organism evidence="7 8">
    <name type="scientific">Sphingomonas oleivorans</name>
    <dbReference type="NCBI Taxonomy" id="1735121"/>
    <lineage>
        <taxon>Bacteria</taxon>
        <taxon>Pseudomonadati</taxon>
        <taxon>Pseudomonadota</taxon>
        <taxon>Alphaproteobacteria</taxon>
        <taxon>Sphingomonadales</taxon>
        <taxon>Sphingomonadaceae</taxon>
        <taxon>Sphingomonas</taxon>
    </lineage>
</organism>
<dbReference type="Proteomes" id="UP000244162">
    <property type="component" value="Unassembled WGS sequence"/>
</dbReference>
<gene>
    <name evidence="7" type="ORF">CLG96_02685</name>
</gene>
<dbReference type="Pfam" id="PF01679">
    <property type="entry name" value="Pmp3"/>
    <property type="match status" value="1"/>
</dbReference>
<evidence type="ECO:0000313" key="7">
    <source>
        <dbReference type="EMBL" id="PTQ13062.1"/>
    </source>
</evidence>
<evidence type="ECO:0000256" key="3">
    <source>
        <dbReference type="ARBA" id="ARBA00022692"/>
    </source>
</evidence>
<reference evidence="7 8" key="1">
    <citation type="submission" date="2017-09" db="EMBL/GenBank/DDBJ databases">
        <title>Sphingomonas panjinensis sp.nov., isolated from oil-contaminated soil.</title>
        <authorList>
            <person name="Wang L."/>
            <person name="Chen L."/>
        </authorList>
    </citation>
    <scope>NUCLEOTIDE SEQUENCE [LARGE SCALE GENOMIC DNA]</scope>
    <source>
        <strain evidence="7 8">FW-11</strain>
    </source>
</reference>
<keyword evidence="5 6" id="KW-0472">Membrane</keyword>
<proteinExistence type="inferred from homology"/>
<comment type="similarity">
    <text evidence="2">Belongs to the UPF0057 (PMP3) family.</text>
</comment>
<evidence type="ECO:0000256" key="5">
    <source>
        <dbReference type="ARBA" id="ARBA00023136"/>
    </source>
</evidence>
<dbReference type="PANTHER" id="PTHR21659:SF42">
    <property type="entry name" value="UPF0057 MEMBRANE PROTEIN ZK632.10-RELATED"/>
    <property type="match status" value="1"/>
</dbReference>
<dbReference type="GO" id="GO:0016020">
    <property type="term" value="C:membrane"/>
    <property type="evidence" value="ECO:0007669"/>
    <property type="project" value="UniProtKB-SubCell"/>
</dbReference>
<dbReference type="InterPro" id="IPR000612">
    <property type="entry name" value="PMP3"/>
</dbReference>
<evidence type="ECO:0000256" key="2">
    <source>
        <dbReference type="ARBA" id="ARBA00009530"/>
    </source>
</evidence>
<dbReference type="AlphaFoldDB" id="A0A2T5G1P6"/>
<evidence type="ECO:0000256" key="6">
    <source>
        <dbReference type="SAM" id="Phobius"/>
    </source>
</evidence>
<protein>
    <submittedName>
        <fullName evidence="7">YqaE/Pmp3 family membrane protein</fullName>
    </submittedName>
</protein>
<sequence length="68" mass="7083">MAAAGGEAGVGPLAIIAAILLPPLGLFLVRGITPAFWISVLLTLIGWLPGVIFTLVVLLRPDLVPKLR</sequence>
<dbReference type="OrthoDB" id="9810121at2"/>
<evidence type="ECO:0000256" key="1">
    <source>
        <dbReference type="ARBA" id="ARBA00004370"/>
    </source>
</evidence>
<keyword evidence="4 6" id="KW-1133">Transmembrane helix</keyword>
<accession>A0A2T5G1P6</accession>
<dbReference type="RefSeq" id="WP_107966298.1">
    <property type="nucleotide sequence ID" value="NZ_NWBU01000004.1"/>
</dbReference>
<feature type="transmembrane region" description="Helical" evidence="6">
    <location>
        <begin position="35"/>
        <end position="59"/>
    </location>
</feature>
<feature type="transmembrane region" description="Helical" evidence="6">
    <location>
        <begin position="12"/>
        <end position="29"/>
    </location>
</feature>
<dbReference type="EMBL" id="NWBU01000004">
    <property type="protein sequence ID" value="PTQ13062.1"/>
    <property type="molecule type" value="Genomic_DNA"/>
</dbReference>
<evidence type="ECO:0000313" key="8">
    <source>
        <dbReference type="Proteomes" id="UP000244162"/>
    </source>
</evidence>
<keyword evidence="3 6" id="KW-0812">Transmembrane</keyword>